<keyword evidence="2" id="KW-0675">Receptor</keyword>
<sequence length="347" mass="41588">MNQEIFPTRRKTINQVRLETLITQYRFSVEGMTLPMLTVPNSPKGVTINKKIFKFSTVLSKENVFAFMISKYNLFPKLEQSNNEWVEFKFTPTTGLNSLMYYIDSQQFQKQRQSIALELKKAFEKDEKCFKGFEIYHFSEQFQLPKMVLINKSSLKQFFEDTNERDVESRVKKIYRGFAFFFNARYNLINATRKNRKIMKFTRNYSFDNGDRNLSLFNLQFENQSDLYNAVNYNQRKRLPTKIETQTKNDNQEKRLKIRKVQPFQLQPQTQPQPQPQQQQKQQQRQQKNNQIYSNPKIKRTFSLILREEQTKKELGLISPSTIEKLKNYTDTEIELVKVLAHLKYYK</sequence>
<name>A0AAV7Y3M9_9EUKA</name>
<accession>A0AAV7Y3M9</accession>
<dbReference type="Proteomes" id="UP001146793">
    <property type="component" value="Unassembled WGS sequence"/>
</dbReference>
<feature type="compositionally biased region" description="Low complexity" evidence="1">
    <location>
        <begin position="266"/>
        <end position="287"/>
    </location>
</feature>
<protein>
    <submittedName>
        <fullName evidence="2">Aryl hydrocarbon receptor</fullName>
    </submittedName>
</protein>
<gene>
    <name evidence="2" type="ORF">M0812_29189</name>
</gene>
<reference evidence="2" key="1">
    <citation type="submission" date="2022-08" db="EMBL/GenBank/DDBJ databases">
        <title>Novel sulphate-reducing endosymbionts in the free-living metamonad Anaeramoeba.</title>
        <authorList>
            <person name="Jerlstrom-Hultqvist J."/>
            <person name="Cepicka I."/>
            <person name="Gallot-Lavallee L."/>
            <person name="Salas-Leiva D."/>
            <person name="Curtis B.A."/>
            <person name="Zahonova K."/>
            <person name="Pipaliya S."/>
            <person name="Dacks J."/>
            <person name="Roger A.J."/>
        </authorList>
    </citation>
    <scope>NUCLEOTIDE SEQUENCE</scope>
    <source>
        <strain evidence="2">Busselton2</strain>
    </source>
</reference>
<comment type="caution">
    <text evidence="2">The sequence shown here is derived from an EMBL/GenBank/DDBJ whole genome shotgun (WGS) entry which is preliminary data.</text>
</comment>
<evidence type="ECO:0000256" key="1">
    <source>
        <dbReference type="SAM" id="MobiDB-lite"/>
    </source>
</evidence>
<feature type="region of interest" description="Disordered" evidence="1">
    <location>
        <begin position="266"/>
        <end position="294"/>
    </location>
</feature>
<proteinExistence type="predicted"/>
<evidence type="ECO:0000313" key="2">
    <source>
        <dbReference type="EMBL" id="KAJ3424468.1"/>
    </source>
</evidence>
<dbReference type="AlphaFoldDB" id="A0AAV7Y3M9"/>
<evidence type="ECO:0000313" key="3">
    <source>
        <dbReference type="Proteomes" id="UP001146793"/>
    </source>
</evidence>
<dbReference type="EMBL" id="JANTQA010000072">
    <property type="protein sequence ID" value="KAJ3424468.1"/>
    <property type="molecule type" value="Genomic_DNA"/>
</dbReference>
<organism evidence="2 3">
    <name type="scientific">Anaeramoeba flamelloides</name>
    <dbReference type="NCBI Taxonomy" id="1746091"/>
    <lineage>
        <taxon>Eukaryota</taxon>
        <taxon>Metamonada</taxon>
        <taxon>Anaeramoebidae</taxon>
        <taxon>Anaeramoeba</taxon>
    </lineage>
</organism>